<proteinExistence type="predicted"/>
<evidence type="ECO:0000256" key="2">
    <source>
        <dbReference type="ARBA" id="ARBA00023172"/>
    </source>
</evidence>
<keyword evidence="3" id="KW-1133">Transmembrane helix</keyword>
<sequence>MLEYIIIGFLGILLVLIFLIYQKINSGDNLGVERAVNTGLGEIRTKLTTIAETKEKIEGLQGDMVDFKNLFNNKTERGKFGEEYLEDIVKDSINKKHYKFQHTLSNSKRPDCFLTFGSAEESICIDSKFSWENYKKMHEEKDEQIKKSLAKSFREDIEKHIKDISERYIITGETAPLALMFVASEGVFRDIVKHPENFIKKAREKNVVIVSPDTIFGFLRTYRLLIQNREMYMLSGIIQKQVAALDEDVTRLSKRITDADIKHSQISELFRQARTSVEKIQKHTSKIVELDLEEKKTKEIETQDPNKLN</sequence>
<protein>
    <recommendedName>
        <fullName evidence="5">DNA recombination protein RmuC homolog</fullName>
    </recommendedName>
</protein>
<keyword evidence="3" id="KW-0812">Transmembrane</keyword>
<dbReference type="EMBL" id="UINC01033929">
    <property type="protein sequence ID" value="SVB23972.1"/>
    <property type="molecule type" value="Genomic_DNA"/>
</dbReference>
<keyword evidence="3" id="KW-0472">Membrane</keyword>
<evidence type="ECO:0000313" key="4">
    <source>
        <dbReference type="EMBL" id="SVB23972.1"/>
    </source>
</evidence>
<evidence type="ECO:0008006" key="5">
    <source>
        <dbReference type="Google" id="ProtNLM"/>
    </source>
</evidence>
<gene>
    <name evidence="4" type="ORF">METZ01_LOCUS176826</name>
</gene>
<name>A0A382CDQ3_9ZZZZ</name>
<dbReference type="AlphaFoldDB" id="A0A382CDQ3"/>
<keyword evidence="2" id="KW-0233">DNA recombination</keyword>
<keyword evidence="1" id="KW-0175">Coiled coil</keyword>
<organism evidence="4">
    <name type="scientific">marine metagenome</name>
    <dbReference type="NCBI Taxonomy" id="408172"/>
    <lineage>
        <taxon>unclassified sequences</taxon>
        <taxon>metagenomes</taxon>
        <taxon>ecological metagenomes</taxon>
    </lineage>
</organism>
<feature type="transmembrane region" description="Helical" evidence="3">
    <location>
        <begin position="6"/>
        <end position="24"/>
    </location>
</feature>
<dbReference type="Pfam" id="PF02646">
    <property type="entry name" value="RmuC"/>
    <property type="match status" value="1"/>
</dbReference>
<dbReference type="PANTHER" id="PTHR30563">
    <property type="entry name" value="DNA RECOMBINATION PROTEIN RMUC"/>
    <property type="match status" value="1"/>
</dbReference>
<reference evidence="4" key="1">
    <citation type="submission" date="2018-05" db="EMBL/GenBank/DDBJ databases">
        <authorList>
            <person name="Lanie J.A."/>
            <person name="Ng W.-L."/>
            <person name="Kazmierczak K.M."/>
            <person name="Andrzejewski T.M."/>
            <person name="Davidsen T.M."/>
            <person name="Wayne K.J."/>
            <person name="Tettelin H."/>
            <person name="Glass J.I."/>
            <person name="Rusch D."/>
            <person name="Podicherti R."/>
            <person name="Tsui H.-C.T."/>
            <person name="Winkler M.E."/>
        </authorList>
    </citation>
    <scope>NUCLEOTIDE SEQUENCE</scope>
</reference>
<evidence type="ECO:0000256" key="1">
    <source>
        <dbReference type="ARBA" id="ARBA00023054"/>
    </source>
</evidence>
<dbReference type="PANTHER" id="PTHR30563:SF0">
    <property type="entry name" value="DNA RECOMBINATION PROTEIN RMUC"/>
    <property type="match status" value="1"/>
</dbReference>
<dbReference type="GO" id="GO:0006310">
    <property type="term" value="P:DNA recombination"/>
    <property type="evidence" value="ECO:0007669"/>
    <property type="project" value="UniProtKB-KW"/>
</dbReference>
<evidence type="ECO:0000256" key="3">
    <source>
        <dbReference type="SAM" id="Phobius"/>
    </source>
</evidence>
<dbReference type="InterPro" id="IPR003798">
    <property type="entry name" value="DNA_recombination_RmuC"/>
</dbReference>
<accession>A0A382CDQ3</accession>